<dbReference type="EMBL" id="JBHTIV010000005">
    <property type="protein sequence ID" value="MFD0932087.1"/>
    <property type="molecule type" value="Genomic_DNA"/>
</dbReference>
<dbReference type="Pfam" id="PF03352">
    <property type="entry name" value="Adenine_glyco"/>
    <property type="match status" value="1"/>
</dbReference>
<dbReference type="InterPro" id="IPR005019">
    <property type="entry name" value="Adenine_glyco"/>
</dbReference>
<gene>
    <name evidence="1" type="ORF">ACFQ0R_05670</name>
</gene>
<dbReference type="Gene3D" id="1.10.340.30">
    <property type="entry name" value="Hypothetical protein, domain 2"/>
    <property type="match status" value="1"/>
</dbReference>
<protein>
    <submittedName>
        <fullName evidence="1">DNA-3-methyladenine glycosylase I</fullName>
    </submittedName>
</protein>
<dbReference type="PANTHER" id="PTHR30037">
    <property type="entry name" value="DNA-3-METHYLADENINE GLYCOSYLASE 1"/>
    <property type="match status" value="1"/>
</dbReference>
<organism evidence="1 2">
    <name type="scientific">Psychroflexus salinarum</name>
    <dbReference type="NCBI Taxonomy" id="546024"/>
    <lineage>
        <taxon>Bacteria</taxon>
        <taxon>Pseudomonadati</taxon>
        <taxon>Bacteroidota</taxon>
        <taxon>Flavobacteriia</taxon>
        <taxon>Flavobacteriales</taxon>
        <taxon>Flavobacteriaceae</taxon>
        <taxon>Psychroflexus</taxon>
    </lineage>
</organism>
<dbReference type="InterPro" id="IPR052891">
    <property type="entry name" value="DNA-3mA_glycosylase"/>
</dbReference>
<dbReference type="SUPFAM" id="SSF48150">
    <property type="entry name" value="DNA-glycosylase"/>
    <property type="match status" value="1"/>
</dbReference>
<evidence type="ECO:0000313" key="2">
    <source>
        <dbReference type="Proteomes" id="UP001597049"/>
    </source>
</evidence>
<reference evidence="2" key="1">
    <citation type="journal article" date="2019" name="Int. J. Syst. Evol. Microbiol.">
        <title>The Global Catalogue of Microorganisms (GCM) 10K type strain sequencing project: providing services to taxonomists for standard genome sequencing and annotation.</title>
        <authorList>
            <consortium name="The Broad Institute Genomics Platform"/>
            <consortium name="The Broad Institute Genome Sequencing Center for Infectious Disease"/>
            <person name="Wu L."/>
            <person name="Ma J."/>
        </authorList>
    </citation>
    <scope>NUCLEOTIDE SEQUENCE [LARGE SCALE GENOMIC DNA]</scope>
    <source>
        <strain evidence="2">CCUG 56752</strain>
    </source>
</reference>
<dbReference type="InterPro" id="IPR011257">
    <property type="entry name" value="DNA_glycosylase"/>
</dbReference>
<evidence type="ECO:0000313" key="1">
    <source>
        <dbReference type="EMBL" id="MFD0932087.1"/>
    </source>
</evidence>
<proteinExistence type="predicted"/>
<name>A0ABW3GND7_9FLAO</name>
<dbReference type="RefSeq" id="WP_379657406.1">
    <property type="nucleotide sequence ID" value="NZ_JBHTIV010000005.1"/>
</dbReference>
<sequence>MAKVRCDWCNNSEIYVKYHDEEWGEPIIEDHKLFEMIVLESFQAGLNWLTILKKREGFRTAFDNFDYQVISNYSEEKILELLQNKDIIRHRGKIEAAINNANAFIKIQNEFNSFSKYIWGFVAHTPKINSYTSLDQVPAQSQLSIAISKDLKKRGFKFLGPTTVYAFMQAVGLVNDHLTYCFKHKKSV</sequence>
<keyword evidence="2" id="KW-1185">Reference proteome</keyword>
<dbReference type="Proteomes" id="UP001597049">
    <property type="component" value="Unassembled WGS sequence"/>
</dbReference>
<accession>A0ABW3GND7</accession>
<dbReference type="PANTHER" id="PTHR30037:SF4">
    <property type="entry name" value="DNA-3-METHYLADENINE GLYCOSYLASE I"/>
    <property type="match status" value="1"/>
</dbReference>
<comment type="caution">
    <text evidence="1">The sequence shown here is derived from an EMBL/GenBank/DDBJ whole genome shotgun (WGS) entry which is preliminary data.</text>
</comment>